<dbReference type="OrthoDB" id="208365at2"/>
<dbReference type="AlphaFoldDB" id="A3ZZR3"/>
<evidence type="ECO:0000313" key="1">
    <source>
        <dbReference type="EMBL" id="EAQ78012.1"/>
    </source>
</evidence>
<dbReference type="RefSeq" id="WP_002651144.1">
    <property type="nucleotide sequence ID" value="NZ_CH672376.1"/>
</dbReference>
<evidence type="ECO:0000313" key="2">
    <source>
        <dbReference type="Proteomes" id="UP000004358"/>
    </source>
</evidence>
<proteinExistence type="predicted"/>
<protein>
    <submittedName>
        <fullName evidence="1">Uncharacterized protein</fullName>
    </submittedName>
</protein>
<accession>A3ZZR3</accession>
<dbReference type="Proteomes" id="UP000004358">
    <property type="component" value="Unassembled WGS sequence"/>
</dbReference>
<reference evidence="1 2" key="1">
    <citation type="submission" date="2006-02" db="EMBL/GenBank/DDBJ databases">
        <authorList>
            <person name="Amann R."/>
            <person name="Ferriera S."/>
            <person name="Johnson J."/>
            <person name="Kravitz S."/>
            <person name="Halpern A."/>
            <person name="Remington K."/>
            <person name="Beeson K."/>
            <person name="Tran B."/>
            <person name="Rogers Y.-H."/>
            <person name="Friedman R."/>
            <person name="Venter J.C."/>
        </authorList>
    </citation>
    <scope>NUCLEOTIDE SEQUENCE [LARGE SCALE GENOMIC DNA]</scope>
    <source>
        <strain evidence="1 2">DSM 3645</strain>
    </source>
</reference>
<dbReference type="EMBL" id="AANZ01000025">
    <property type="protein sequence ID" value="EAQ78012.1"/>
    <property type="molecule type" value="Genomic_DNA"/>
</dbReference>
<gene>
    <name evidence="1" type="ORF">DSM3645_16230</name>
</gene>
<dbReference type="HOGENOM" id="CLU_586422_0_0_0"/>
<comment type="caution">
    <text evidence="1">The sequence shown here is derived from an EMBL/GenBank/DDBJ whole genome shotgun (WGS) entry which is preliminary data.</text>
</comment>
<dbReference type="Gene3D" id="3.40.120.10">
    <property type="entry name" value="Alpha-D-Glucose-1,6-Bisphosphate, subunit A, domain 3"/>
    <property type="match status" value="2"/>
</dbReference>
<dbReference type="STRING" id="314230.DSM3645_16230"/>
<sequence>MSDEPHIPTFQCPGQAAPIDRATHLSRLTQFFPGCRNCPQREDQAGLPARIIQKWSEIPPKPPLEQQFHHEGLSADLFDEFSVDDAAQLAAAFCWGQKSVSRAPLLLGMAHQAAIDQAEAIIAAWRRAGIAVELLVDATTALTAWTIDQRKLAGGILLSSPLGDLRRIEVSLFGPGGAPIAGDPLEKIKRRLQPHDRLPPARRRGSLTEIEMSSPYLQRFAPLHRALRPLRLVVQSPARGSVNLLRQLIARSVCELFVLPSGGDPGARLAAAIQRHQAHFGVWIDGNGETIEVFEERGYRVLQPQLTKLLIDEVAIWEPEPLRIASPTPLDLPSEATLVRCSAGRGEMASAIRLHDCQFGVEPSGRYWWRNQLPAADALGVVTLLLTRQSRIDRSLSSQLI</sequence>
<name>A3ZZR3_9BACT</name>
<organism evidence="1 2">
    <name type="scientific">Blastopirellula marina DSM 3645</name>
    <dbReference type="NCBI Taxonomy" id="314230"/>
    <lineage>
        <taxon>Bacteria</taxon>
        <taxon>Pseudomonadati</taxon>
        <taxon>Planctomycetota</taxon>
        <taxon>Planctomycetia</taxon>
        <taxon>Pirellulales</taxon>
        <taxon>Pirellulaceae</taxon>
        <taxon>Blastopirellula</taxon>
    </lineage>
</organism>
<dbReference type="eggNOG" id="COG1109">
    <property type="taxonomic scope" value="Bacteria"/>
</dbReference>